<dbReference type="EMBL" id="JACLAU010000091">
    <property type="protein sequence ID" value="MBC2653774.1"/>
    <property type="molecule type" value="Genomic_DNA"/>
</dbReference>
<keyword evidence="2" id="KW-1185">Reference proteome</keyword>
<dbReference type="Proteomes" id="UP000520156">
    <property type="component" value="Unassembled WGS sequence"/>
</dbReference>
<proteinExistence type="predicted"/>
<dbReference type="AlphaFoldDB" id="A0A7X1FC26"/>
<gene>
    <name evidence="1" type="ORF">H7F49_19070</name>
</gene>
<accession>A0A7X1FC26</accession>
<protein>
    <submittedName>
        <fullName evidence="1">Uncharacterized protein</fullName>
    </submittedName>
</protein>
<evidence type="ECO:0000313" key="1">
    <source>
        <dbReference type="EMBL" id="MBC2653774.1"/>
    </source>
</evidence>
<sequence>MTFFVYAITPIDWTWEFLPTVEDVAVQFARHDATLAVHGYQFEGPMLPELLKRLERAKTIARQHGWEGDYRSDATPRVFFVPGEGQFEYGFAWKQENNGTTFVASPVAMPHLAG</sequence>
<comment type="caution">
    <text evidence="1">The sequence shown here is derived from an EMBL/GenBank/DDBJ whole genome shotgun (WGS) entry which is preliminary data.</text>
</comment>
<dbReference type="RefSeq" id="WP_185685133.1">
    <property type="nucleotide sequence ID" value="NZ_JACLAU010000091.1"/>
</dbReference>
<reference evidence="1 2" key="1">
    <citation type="submission" date="2020-08" db="EMBL/GenBank/DDBJ databases">
        <title>The genome sequence of Novosphingobium flavum 4Y4.</title>
        <authorList>
            <person name="Liu Y."/>
        </authorList>
    </citation>
    <scope>NUCLEOTIDE SEQUENCE [LARGE SCALE GENOMIC DNA]</scope>
    <source>
        <strain evidence="1 2">4Y4</strain>
    </source>
</reference>
<name>A0A7X1FC26_9SPHN</name>
<organism evidence="1 2">
    <name type="scientific">Novosphingobium aerophilum</name>
    <dbReference type="NCBI Taxonomy" id="2839843"/>
    <lineage>
        <taxon>Bacteria</taxon>
        <taxon>Pseudomonadati</taxon>
        <taxon>Pseudomonadota</taxon>
        <taxon>Alphaproteobacteria</taxon>
        <taxon>Sphingomonadales</taxon>
        <taxon>Sphingomonadaceae</taxon>
        <taxon>Novosphingobium</taxon>
    </lineage>
</organism>
<evidence type="ECO:0000313" key="2">
    <source>
        <dbReference type="Proteomes" id="UP000520156"/>
    </source>
</evidence>